<dbReference type="EMBL" id="MW124301">
    <property type="protein sequence ID" value="QPL19377.1"/>
    <property type="molecule type" value="Genomic_DNA"/>
</dbReference>
<geneLocation type="plasmid" evidence="1">
    <name>pLIS4</name>
</geneLocation>
<gene>
    <name evidence="1" type="ORF">pLIS400171c</name>
</gene>
<dbReference type="Pfam" id="PF16161">
    <property type="entry name" value="DUF4867"/>
    <property type="match status" value="1"/>
</dbReference>
<dbReference type="RefSeq" id="WP_196319088.1">
    <property type="nucleotide sequence ID" value="NZ_CP063072.1"/>
</dbReference>
<accession>A0A7T0MAS6</accession>
<organism evidence="1">
    <name type="scientific">Listeria seeligeri</name>
    <dbReference type="NCBI Taxonomy" id="1640"/>
    <lineage>
        <taxon>Bacteria</taxon>
        <taxon>Bacillati</taxon>
        <taxon>Bacillota</taxon>
        <taxon>Bacilli</taxon>
        <taxon>Bacillales</taxon>
        <taxon>Listeriaceae</taxon>
        <taxon>Listeria</taxon>
    </lineage>
</organism>
<name>A0A7T0MAS6_LISSE</name>
<evidence type="ECO:0008006" key="2">
    <source>
        <dbReference type="Google" id="ProtNLM"/>
    </source>
</evidence>
<proteinExistence type="predicted"/>
<evidence type="ECO:0000313" key="1">
    <source>
        <dbReference type="EMBL" id="QPL19377.1"/>
    </source>
</evidence>
<sequence>MDLETINRLNPDYLIKSINDFSFRTYGRIIEENIQDVLVYVTKNFLPLELGNAYSPSLSTVEQFESIQRLSHRVYGHLDVMGGVVTGYNQVLNGIEYHQGSETIIAASDCIMVVGHLWDMKNDTFDSALCECFYIPQGTIVECYSTTLHYTPICVSDAGFTTICLLLNGTGDMLNKKMGILKKRNKWFIAHSENIEKVQAGDFQGLTGKMIKINYK</sequence>
<dbReference type="AlphaFoldDB" id="A0A7T0MAS6"/>
<keyword evidence="1" id="KW-0614">Plasmid</keyword>
<dbReference type="InterPro" id="IPR032358">
    <property type="entry name" value="DUF4867"/>
</dbReference>
<reference evidence="1" key="2">
    <citation type="submission" date="2020-10" db="EMBL/GenBank/DDBJ databases">
        <authorList>
            <person name="Chmielowska C.A."/>
            <person name="Korsak D."/>
            <person name="Bartosik D."/>
        </authorList>
    </citation>
    <scope>NUCLEOTIDE SEQUENCE</scope>
    <source>
        <strain evidence="1">Sr12</strain>
        <plasmid evidence="1">pLIS4</plasmid>
    </source>
</reference>
<protein>
    <recommendedName>
        <fullName evidence="2">DUF4867 family protein</fullName>
    </recommendedName>
</protein>
<reference evidence="1" key="1">
    <citation type="journal article" date="2020" name="Int. J. Mol. Sci.">
        <title>Genetic Carriers and Genomic Distribution of cadA6-A Novel Variant of a Cadmium Resistance Determinant Identified in Listeria spp.</title>
        <authorList>
            <person name="Chmielowska C."/>
            <person name="Korsak D."/>
            <person name="Szmulkowska B."/>
            <person name="Krop A."/>
            <person name="Lipka K."/>
            <person name="Krupinska M."/>
            <person name="Bartosik D."/>
        </authorList>
    </citation>
    <scope>NUCLEOTIDE SEQUENCE</scope>
    <source>
        <strain evidence="1">Sr12</strain>
    </source>
</reference>